<evidence type="ECO:0000313" key="1">
    <source>
        <dbReference type="EMBL" id="KAF4707820.1"/>
    </source>
</evidence>
<gene>
    <name evidence="1" type="ORF">FOZ63_005201</name>
</gene>
<name>A0A7J6QJT6_PEROL</name>
<dbReference type="EMBL" id="JABANO010032890">
    <property type="protein sequence ID" value="KAF4707820.1"/>
    <property type="molecule type" value="Genomic_DNA"/>
</dbReference>
<evidence type="ECO:0000313" key="2">
    <source>
        <dbReference type="Proteomes" id="UP000553632"/>
    </source>
</evidence>
<dbReference type="Proteomes" id="UP000553632">
    <property type="component" value="Unassembled WGS sequence"/>
</dbReference>
<reference evidence="1 2" key="1">
    <citation type="submission" date="2020-04" db="EMBL/GenBank/DDBJ databases">
        <title>Perkinsus olseni comparative genomics.</title>
        <authorList>
            <person name="Bogema D.R."/>
        </authorList>
    </citation>
    <scope>NUCLEOTIDE SEQUENCE [LARGE SCALE GENOMIC DNA]</scope>
    <source>
        <strain evidence="1 2">ATCC PRA-207</strain>
    </source>
</reference>
<proteinExistence type="predicted"/>
<organism evidence="1 2">
    <name type="scientific">Perkinsus olseni</name>
    <name type="common">Perkinsus atlanticus</name>
    <dbReference type="NCBI Taxonomy" id="32597"/>
    <lineage>
        <taxon>Eukaryota</taxon>
        <taxon>Sar</taxon>
        <taxon>Alveolata</taxon>
        <taxon>Perkinsozoa</taxon>
        <taxon>Perkinsea</taxon>
        <taxon>Perkinsida</taxon>
        <taxon>Perkinsidae</taxon>
        <taxon>Perkinsus</taxon>
    </lineage>
</organism>
<accession>A0A7J6QJT6</accession>
<sequence>MCELGSSATVSVSTFADSAFPWLRETLEAFGAGHSVRVEQEWCVSRSEMPDVAIYRPGKTFRVRLLDAQDTRHRLVVEDILNQHFMKERLSFVIAIALEPEAALFLCETSIKGSEWPKIVQCSSRAELVAAVWWMVNETEPQAI</sequence>
<dbReference type="AlphaFoldDB" id="A0A7J6QJT6"/>
<comment type="caution">
    <text evidence="1">The sequence shown here is derived from an EMBL/GenBank/DDBJ whole genome shotgun (WGS) entry which is preliminary data.</text>
</comment>
<protein>
    <submittedName>
        <fullName evidence="1">Uncharacterized protein</fullName>
    </submittedName>
</protein>
<keyword evidence="2" id="KW-1185">Reference proteome</keyword>